<evidence type="ECO:0000313" key="2">
    <source>
        <dbReference type="Proteomes" id="UP000249547"/>
    </source>
</evidence>
<protein>
    <submittedName>
        <fullName evidence="1">Uncharacterized protein</fullName>
    </submittedName>
</protein>
<comment type="caution">
    <text evidence="1">The sequence shown here is derived from an EMBL/GenBank/DDBJ whole genome shotgun (WGS) entry which is preliminary data.</text>
</comment>
<evidence type="ECO:0000313" key="1">
    <source>
        <dbReference type="EMBL" id="RAI99843.1"/>
    </source>
</evidence>
<dbReference type="EMBL" id="QLLL01000009">
    <property type="protein sequence ID" value="RAI99843.1"/>
    <property type="molecule type" value="Genomic_DNA"/>
</dbReference>
<dbReference type="Proteomes" id="UP000249547">
    <property type="component" value="Unassembled WGS sequence"/>
</dbReference>
<reference evidence="1 2" key="1">
    <citation type="submission" date="2018-06" db="EMBL/GenBank/DDBJ databases">
        <title>Genomic Encyclopedia of Archaeal and Bacterial Type Strains, Phase II (KMG-II): from individual species to whole genera.</title>
        <authorList>
            <person name="Goeker M."/>
        </authorList>
    </citation>
    <scope>NUCLEOTIDE SEQUENCE [LARGE SCALE GENOMIC DNA]</scope>
    <source>
        <strain evidence="1 2">DSM 23857</strain>
    </source>
</reference>
<keyword evidence="2" id="KW-1185">Reference proteome</keyword>
<name>A0A327Q7J5_9BACT</name>
<gene>
    <name evidence="1" type="ORF">LX64_04396</name>
</gene>
<proteinExistence type="predicted"/>
<sequence length="103" mass="12257">MQLEKHITILNFIETLKLSVNFDQVQIVDYWDADLCAIGFVRENRMVYITNYLYLDNIILHYDYDLEILDPIQIDKLHVIKEGRKVTEEELINVIKLFLNVGK</sequence>
<dbReference type="AlphaFoldDB" id="A0A327Q7J5"/>
<accession>A0A327Q7J5</accession>
<organism evidence="1 2">
    <name type="scientific">Chitinophaga skermanii</name>
    <dbReference type="NCBI Taxonomy" id="331697"/>
    <lineage>
        <taxon>Bacteria</taxon>
        <taxon>Pseudomonadati</taxon>
        <taxon>Bacteroidota</taxon>
        <taxon>Chitinophagia</taxon>
        <taxon>Chitinophagales</taxon>
        <taxon>Chitinophagaceae</taxon>
        <taxon>Chitinophaga</taxon>
    </lineage>
</organism>